<dbReference type="AlphaFoldDB" id="A0A3P8UFA6"/>
<evidence type="ECO:0008006" key="3">
    <source>
        <dbReference type="Google" id="ProtNLM"/>
    </source>
</evidence>
<dbReference type="GeneTree" id="ENSGT00940000179641"/>
<keyword evidence="2" id="KW-1185">Reference proteome</keyword>
<dbReference type="Pfam" id="PF14670">
    <property type="entry name" value="FXa_inhibition"/>
    <property type="match status" value="1"/>
</dbReference>
<proteinExistence type="predicted"/>
<dbReference type="SUPFAM" id="SSF57196">
    <property type="entry name" value="EGF/Laminin"/>
    <property type="match status" value="1"/>
</dbReference>
<sequence>MLPPPYVDECAVTNGHCEHNCTNEPGGYSCQPGYQLHIDGHTCVGQSLTVTR</sequence>
<organism evidence="1 2">
    <name type="scientific">Amphiprion percula</name>
    <name type="common">Orange clownfish</name>
    <name type="synonym">Lutjanus percula</name>
    <dbReference type="NCBI Taxonomy" id="161767"/>
    <lineage>
        <taxon>Eukaryota</taxon>
        <taxon>Metazoa</taxon>
        <taxon>Chordata</taxon>
        <taxon>Craniata</taxon>
        <taxon>Vertebrata</taxon>
        <taxon>Euteleostomi</taxon>
        <taxon>Actinopterygii</taxon>
        <taxon>Neopterygii</taxon>
        <taxon>Teleostei</taxon>
        <taxon>Neoteleostei</taxon>
        <taxon>Acanthomorphata</taxon>
        <taxon>Ovalentaria</taxon>
        <taxon>Pomacentridae</taxon>
        <taxon>Amphiprion</taxon>
    </lineage>
</organism>
<reference evidence="1 2" key="1">
    <citation type="submission" date="2018-03" db="EMBL/GenBank/DDBJ databases">
        <title>Finding Nemo's genes: A chromosome-scale reference assembly of the genome of the orange clownfish Amphiprion percula.</title>
        <authorList>
            <person name="Lehmann R."/>
        </authorList>
    </citation>
    <scope>NUCLEOTIDE SEQUENCE</scope>
</reference>
<accession>A0A3P8UFA6</accession>
<dbReference type="Ensembl" id="ENSAPET00000035175.1">
    <property type="protein sequence ID" value="ENSAPEP00000034283.1"/>
    <property type="gene ID" value="ENSAPEG00000024345.1"/>
</dbReference>
<evidence type="ECO:0000313" key="1">
    <source>
        <dbReference type="Ensembl" id="ENSAPEP00000034283.1"/>
    </source>
</evidence>
<evidence type="ECO:0000313" key="2">
    <source>
        <dbReference type="Proteomes" id="UP000265080"/>
    </source>
</evidence>
<dbReference type="Proteomes" id="UP000265080">
    <property type="component" value="Chromosome 2"/>
</dbReference>
<protein>
    <recommendedName>
        <fullName evidence="3">EGF-like calcium-binding domain-containing protein</fullName>
    </recommendedName>
</protein>
<dbReference type="Gene3D" id="2.10.25.10">
    <property type="entry name" value="Laminin"/>
    <property type="match status" value="1"/>
</dbReference>
<reference evidence="1" key="2">
    <citation type="submission" date="2025-08" db="UniProtKB">
        <authorList>
            <consortium name="Ensembl"/>
        </authorList>
    </citation>
    <scope>IDENTIFICATION</scope>
</reference>
<reference evidence="1" key="3">
    <citation type="submission" date="2025-09" db="UniProtKB">
        <authorList>
            <consortium name="Ensembl"/>
        </authorList>
    </citation>
    <scope>IDENTIFICATION</scope>
</reference>
<name>A0A3P8UFA6_AMPPE</name>
<dbReference type="OMA" id="ECAVTNG"/>